<evidence type="ECO:0008006" key="6">
    <source>
        <dbReference type="Google" id="ProtNLM"/>
    </source>
</evidence>
<evidence type="ECO:0000259" key="3">
    <source>
        <dbReference type="Pfam" id="PF03478"/>
    </source>
</evidence>
<keyword evidence="5" id="KW-1185">Reference proteome</keyword>
<evidence type="ECO:0000256" key="1">
    <source>
        <dbReference type="SAM" id="Phobius"/>
    </source>
</evidence>
<dbReference type="InterPro" id="IPR005174">
    <property type="entry name" value="KIB1-4_b-propeller"/>
</dbReference>
<dbReference type="PANTHER" id="PTHR44259">
    <property type="entry name" value="OS07G0183000 PROTEIN-RELATED"/>
    <property type="match status" value="1"/>
</dbReference>
<dbReference type="InterPro" id="IPR036047">
    <property type="entry name" value="F-box-like_dom_sf"/>
</dbReference>
<evidence type="ECO:0000313" key="4">
    <source>
        <dbReference type="EMBL" id="KAF9612673.1"/>
    </source>
</evidence>
<dbReference type="OrthoDB" id="1657203at2759"/>
<feature type="domain" description="F-box" evidence="2">
    <location>
        <begin position="7"/>
        <end position="48"/>
    </location>
</feature>
<keyword evidence="1" id="KW-1133">Transmembrane helix</keyword>
<dbReference type="Pfam" id="PF03478">
    <property type="entry name" value="Beta-prop_KIB1-4"/>
    <property type="match status" value="2"/>
</dbReference>
<dbReference type="InterPro" id="IPR001810">
    <property type="entry name" value="F-box_dom"/>
</dbReference>
<comment type="caution">
    <text evidence="4">The sequence shown here is derived from an EMBL/GenBank/DDBJ whole genome shotgun (WGS) entry which is preliminary data.</text>
</comment>
<sequence length="445" mass="51462">MEIMRNWSDVPQELLGSIAERFTSIEDYFRFGAVCRTWRSVIVDLRRRHFKPKTLPWLMFTEFQEDEEGSHIKDEQGNSVKVVFARPGNSAWVAIELPSTTNDDILHFNNQFYIIDKEGILRSFDITSPNPVGIDIALSPVHINDDCDSFYLVELLGELHMAFSSKALPWLMLPQDDEVEGDRSFFSLSKNKSHTIFGEMEILNPLTLEQVLLPPLYFRNLQRLFLLFKLHSQSRFSNLLWFSPSTTPTKDLFVALVTFSKHEVLAFARPGDKTWTTVEIPHTFSSGILYDDNLHFNDQFYIVDTEGKVRYFDISSPNPVAVAVALPPEDLEAKENMDVETEGRRFYLVELQGDQLHMVVKLFYFETRPLDCDKLENDRPFELHHPHTNLQSLLNWIYAMRNGKRFILWGTMAIFVGMNTSFSLLVSDYPLIQDASLIPSTSLNR</sequence>
<dbReference type="Gene3D" id="1.20.1280.50">
    <property type="match status" value="1"/>
</dbReference>
<keyword evidence="1" id="KW-0812">Transmembrane</keyword>
<reference evidence="4 5" key="1">
    <citation type="submission" date="2020-10" db="EMBL/GenBank/DDBJ databases">
        <title>The Coptis chinensis genome and diversification of protoberbering-type alkaloids.</title>
        <authorList>
            <person name="Wang B."/>
            <person name="Shu S."/>
            <person name="Song C."/>
            <person name="Liu Y."/>
        </authorList>
    </citation>
    <scope>NUCLEOTIDE SEQUENCE [LARGE SCALE GENOMIC DNA]</scope>
    <source>
        <strain evidence="4">HL-2020</strain>
        <tissue evidence="4">Leaf</tissue>
    </source>
</reference>
<dbReference type="InterPro" id="IPR050942">
    <property type="entry name" value="F-box_BR-signaling"/>
</dbReference>
<accession>A0A835IB74</accession>
<name>A0A835IB74_9MAGN</name>
<dbReference type="EMBL" id="JADFTS010000003">
    <property type="protein sequence ID" value="KAF9612673.1"/>
    <property type="molecule type" value="Genomic_DNA"/>
</dbReference>
<gene>
    <name evidence="4" type="ORF">IFM89_003148</name>
</gene>
<feature type="domain" description="KIB1-4 beta-propeller" evidence="3">
    <location>
        <begin position="198"/>
        <end position="432"/>
    </location>
</feature>
<feature type="transmembrane region" description="Helical" evidence="1">
    <location>
        <begin position="406"/>
        <end position="426"/>
    </location>
</feature>
<protein>
    <recommendedName>
        <fullName evidence="6">F-box domain-containing protein</fullName>
    </recommendedName>
</protein>
<dbReference type="SUPFAM" id="SSF81383">
    <property type="entry name" value="F-box domain"/>
    <property type="match status" value="1"/>
</dbReference>
<dbReference type="Proteomes" id="UP000631114">
    <property type="component" value="Unassembled WGS sequence"/>
</dbReference>
<dbReference type="AlphaFoldDB" id="A0A835IB74"/>
<keyword evidence="1" id="KW-0472">Membrane</keyword>
<dbReference type="PANTHER" id="PTHR44259:SF107">
    <property type="entry name" value="F-BOX PROTEIN SKIP23-LIKE"/>
    <property type="match status" value="1"/>
</dbReference>
<evidence type="ECO:0000313" key="5">
    <source>
        <dbReference type="Proteomes" id="UP000631114"/>
    </source>
</evidence>
<dbReference type="Pfam" id="PF00646">
    <property type="entry name" value="F-box"/>
    <property type="match status" value="1"/>
</dbReference>
<feature type="domain" description="KIB1-4 beta-propeller" evidence="3">
    <location>
        <begin position="79"/>
        <end position="162"/>
    </location>
</feature>
<proteinExistence type="predicted"/>
<organism evidence="4 5">
    <name type="scientific">Coptis chinensis</name>
    <dbReference type="NCBI Taxonomy" id="261450"/>
    <lineage>
        <taxon>Eukaryota</taxon>
        <taxon>Viridiplantae</taxon>
        <taxon>Streptophyta</taxon>
        <taxon>Embryophyta</taxon>
        <taxon>Tracheophyta</taxon>
        <taxon>Spermatophyta</taxon>
        <taxon>Magnoliopsida</taxon>
        <taxon>Ranunculales</taxon>
        <taxon>Ranunculaceae</taxon>
        <taxon>Coptidoideae</taxon>
        <taxon>Coptis</taxon>
    </lineage>
</organism>
<evidence type="ECO:0000259" key="2">
    <source>
        <dbReference type="Pfam" id="PF00646"/>
    </source>
</evidence>